<dbReference type="GO" id="GO:0055085">
    <property type="term" value="P:transmembrane transport"/>
    <property type="evidence" value="ECO:0007669"/>
    <property type="project" value="InterPro"/>
</dbReference>
<dbReference type="OrthoDB" id="9769739at2"/>
<evidence type="ECO:0000256" key="5">
    <source>
        <dbReference type="SAM" id="Phobius"/>
    </source>
</evidence>
<evidence type="ECO:0000256" key="3">
    <source>
        <dbReference type="ARBA" id="ARBA00022989"/>
    </source>
</evidence>
<dbReference type="GO" id="GO:0016020">
    <property type="term" value="C:membrane"/>
    <property type="evidence" value="ECO:0007669"/>
    <property type="project" value="UniProtKB-SubCell"/>
</dbReference>
<feature type="domain" description="STAS" evidence="6">
    <location>
        <begin position="448"/>
        <end position="569"/>
    </location>
</feature>
<gene>
    <name evidence="7" type="ORF">DWG20_06475</name>
</gene>
<feature type="transmembrane region" description="Helical" evidence="5">
    <location>
        <begin position="128"/>
        <end position="146"/>
    </location>
</feature>
<feature type="transmembrane region" description="Helical" evidence="5">
    <location>
        <begin position="263"/>
        <end position="287"/>
    </location>
</feature>
<dbReference type="EMBL" id="CP031337">
    <property type="protein sequence ID" value="AXK39104.1"/>
    <property type="molecule type" value="Genomic_DNA"/>
</dbReference>
<dbReference type="InterPro" id="IPR002645">
    <property type="entry name" value="STAS_dom"/>
</dbReference>
<dbReference type="InterPro" id="IPR036513">
    <property type="entry name" value="STAS_dom_sf"/>
</dbReference>
<keyword evidence="3 5" id="KW-1133">Transmembrane helix</keyword>
<dbReference type="SUPFAM" id="SSF52091">
    <property type="entry name" value="SpoIIaa-like"/>
    <property type="match status" value="1"/>
</dbReference>
<feature type="transmembrane region" description="Helical" evidence="5">
    <location>
        <begin position="299"/>
        <end position="318"/>
    </location>
</feature>
<name>A0A345Y5A2_9NEIS</name>
<feature type="transmembrane region" description="Helical" evidence="5">
    <location>
        <begin position="95"/>
        <end position="116"/>
    </location>
</feature>
<reference evidence="7 8" key="1">
    <citation type="submission" date="2018-07" db="EMBL/GenBank/DDBJ databases">
        <title>Crenobacter cavernae sp. nov., isolated from a karst cave.</title>
        <authorList>
            <person name="Zhu H."/>
        </authorList>
    </citation>
    <scope>NUCLEOTIDE SEQUENCE [LARGE SCALE GENOMIC DNA]</scope>
    <source>
        <strain evidence="7 8">K1W11S-77</strain>
    </source>
</reference>
<dbReference type="AlphaFoldDB" id="A0A345Y5A2"/>
<evidence type="ECO:0000313" key="8">
    <source>
        <dbReference type="Proteomes" id="UP000254537"/>
    </source>
</evidence>
<feature type="transmembrane region" description="Helical" evidence="5">
    <location>
        <begin position="175"/>
        <end position="195"/>
    </location>
</feature>
<proteinExistence type="predicted"/>
<dbReference type="Pfam" id="PF00916">
    <property type="entry name" value="Sulfate_transp"/>
    <property type="match status" value="1"/>
</dbReference>
<keyword evidence="2 5" id="KW-0812">Transmembrane</keyword>
<dbReference type="KEGG" id="ccah:DWG20_06475"/>
<evidence type="ECO:0000313" key="7">
    <source>
        <dbReference type="EMBL" id="AXK39104.1"/>
    </source>
</evidence>
<evidence type="ECO:0000259" key="6">
    <source>
        <dbReference type="PROSITE" id="PS50801"/>
    </source>
</evidence>
<dbReference type="PROSITE" id="PS50801">
    <property type="entry name" value="STAS"/>
    <property type="match status" value="1"/>
</dbReference>
<feature type="transmembrane region" description="Helical" evidence="5">
    <location>
        <begin position="396"/>
        <end position="424"/>
    </location>
</feature>
<dbReference type="PANTHER" id="PTHR11814">
    <property type="entry name" value="SULFATE TRANSPORTER"/>
    <property type="match status" value="1"/>
</dbReference>
<evidence type="ECO:0000256" key="1">
    <source>
        <dbReference type="ARBA" id="ARBA00004141"/>
    </source>
</evidence>
<feature type="transmembrane region" description="Helical" evidence="5">
    <location>
        <begin position="20"/>
        <end position="41"/>
    </location>
</feature>
<protein>
    <submittedName>
        <fullName evidence="7">STAS domain-containing protein</fullName>
    </submittedName>
</protein>
<dbReference type="CDD" id="cd07042">
    <property type="entry name" value="STAS_SulP_like_sulfate_transporter"/>
    <property type="match status" value="1"/>
</dbReference>
<dbReference type="InterPro" id="IPR011547">
    <property type="entry name" value="SLC26A/SulP_dom"/>
</dbReference>
<feature type="transmembrane region" description="Helical" evidence="5">
    <location>
        <begin position="330"/>
        <end position="351"/>
    </location>
</feature>
<feature type="transmembrane region" description="Helical" evidence="5">
    <location>
        <begin position="358"/>
        <end position="376"/>
    </location>
</feature>
<sequence>MTGVGAGLAACRRENLPTDLAAGFVVALLLVPQGLAYALLAGLPAEVGLYASLPPLIVYAWIGPSREQSVGPMALTSLLTAATLTRLAAPGSADYVALAALLALMSGAMLLALGLARAGFLADFLSRPVLAAFTAASAVLIVSAQLGSLVGVKAGGASLIEISASLARTLPEAKAPALLAGFATLLWLLWAKRYLSAVLARLGMDARLAELVARTAPVWAVAAAALAASASSWFAAQPLLGPVAAGLPALSLPHFSAYDADRLLLPAFFIAMINLVQGLSVAQWLAARRGETADPAREMVSLGFANVAAGAFGGMPVTGGLSRSVVNAEAGATSQLASLVTALVTALWLVFAADSLATLPLSVLAAVIVVPVAGMVDFSPLARAWRADRADGVAFVATFALSLFVGVDSGVVAGVLLSLGAWLAKSGRPHLAELGRLPGSEHFRNVARYPHAERLPGHLFLRVDDNLYFGNLRRVDADLWQRLAELPGTRRLVLAMSGVNRIDASTVDWLLRFDAMLGARGVALWLTEVKGPVHDVLARAGALEGFDGRLFLSNQRAWQTAGTLSDYAI</sequence>
<organism evidence="7 8">
    <name type="scientific">Crenobacter cavernae</name>
    <dbReference type="NCBI Taxonomy" id="2290923"/>
    <lineage>
        <taxon>Bacteria</taxon>
        <taxon>Pseudomonadati</taxon>
        <taxon>Pseudomonadota</taxon>
        <taxon>Betaproteobacteria</taxon>
        <taxon>Neisseriales</taxon>
        <taxon>Neisseriaceae</taxon>
        <taxon>Crenobacter</taxon>
    </lineage>
</organism>
<dbReference type="Pfam" id="PF01740">
    <property type="entry name" value="STAS"/>
    <property type="match status" value="1"/>
</dbReference>
<accession>A0A345Y5A2</accession>
<dbReference type="Gene3D" id="3.30.750.24">
    <property type="entry name" value="STAS domain"/>
    <property type="match status" value="1"/>
</dbReference>
<comment type="subcellular location">
    <subcellularLocation>
        <location evidence="1">Membrane</location>
        <topology evidence="1">Multi-pass membrane protein</topology>
    </subcellularLocation>
</comment>
<evidence type="ECO:0000256" key="2">
    <source>
        <dbReference type="ARBA" id="ARBA00022692"/>
    </source>
</evidence>
<feature type="transmembrane region" description="Helical" evidence="5">
    <location>
        <begin position="216"/>
        <end position="236"/>
    </location>
</feature>
<dbReference type="InterPro" id="IPR001902">
    <property type="entry name" value="SLC26A/SulP_fam"/>
</dbReference>
<dbReference type="RefSeq" id="WP_115433039.1">
    <property type="nucleotide sequence ID" value="NZ_CP031337.1"/>
</dbReference>
<evidence type="ECO:0000256" key="4">
    <source>
        <dbReference type="ARBA" id="ARBA00023136"/>
    </source>
</evidence>
<keyword evidence="4 5" id="KW-0472">Membrane</keyword>
<dbReference type="Proteomes" id="UP000254537">
    <property type="component" value="Chromosome"/>
</dbReference>